<accession>A0A015N7A2</accession>
<evidence type="ECO:0000313" key="2">
    <source>
        <dbReference type="Proteomes" id="UP000022910"/>
    </source>
</evidence>
<keyword evidence="2" id="KW-1185">Reference proteome</keyword>
<organism evidence="1 2">
    <name type="scientific">Rhizophagus irregularis (strain DAOM 197198w)</name>
    <name type="common">Glomus intraradices</name>
    <dbReference type="NCBI Taxonomy" id="1432141"/>
    <lineage>
        <taxon>Eukaryota</taxon>
        <taxon>Fungi</taxon>
        <taxon>Fungi incertae sedis</taxon>
        <taxon>Mucoromycota</taxon>
        <taxon>Glomeromycotina</taxon>
        <taxon>Glomeromycetes</taxon>
        <taxon>Glomerales</taxon>
        <taxon>Glomeraceae</taxon>
        <taxon>Rhizophagus</taxon>
    </lineage>
</organism>
<dbReference type="AlphaFoldDB" id="A0A015N7A2"/>
<protein>
    <submittedName>
        <fullName evidence="1">Uncharacterized protein</fullName>
    </submittedName>
</protein>
<name>A0A015N7A2_RHIIW</name>
<dbReference type="HOGENOM" id="CLU_2470278_0_0_1"/>
<proteinExistence type="predicted"/>
<sequence>MAKAGSRRANPEQEAIVHGSASYLEVSTLACPLVFGRLVLRNIWQNKTTYTNLTHQQGIATDHHAHEAVALSMAAVSRPLILHPPSIS</sequence>
<reference evidence="1 2" key="1">
    <citation type="submission" date="2014-02" db="EMBL/GenBank/DDBJ databases">
        <title>Single nucleus genome sequencing reveals high similarity among nuclei of an endomycorrhizal fungus.</title>
        <authorList>
            <person name="Lin K."/>
            <person name="Geurts R."/>
            <person name="Zhang Z."/>
            <person name="Limpens E."/>
            <person name="Saunders D.G."/>
            <person name="Mu D."/>
            <person name="Pang E."/>
            <person name="Cao H."/>
            <person name="Cha H."/>
            <person name="Lin T."/>
            <person name="Zhou Q."/>
            <person name="Shang Y."/>
            <person name="Li Y."/>
            <person name="Ivanov S."/>
            <person name="Sharma T."/>
            <person name="Velzen R.V."/>
            <person name="Ruijter N.D."/>
            <person name="Aanen D.K."/>
            <person name="Win J."/>
            <person name="Kamoun S."/>
            <person name="Bisseling T."/>
            <person name="Huang S."/>
        </authorList>
    </citation>
    <scope>NUCLEOTIDE SEQUENCE [LARGE SCALE GENOMIC DNA]</scope>
    <source>
        <strain evidence="2">DAOM197198w</strain>
    </source>
</reference>
<dbReference type="Proteomes" id="UP000022910">
    <property type="component" value="Unassembled WGS sequence"/>
</dbReference>
<comment type="caution">
    <text evidence="1">The sequence shown here is derived from an EMBL/GenBank/DDBJ whole genome shotgun (WGS) entry which is preliminary data.</text>
</comment>
<gene>
    <name evidence="1" type="ORF">RirG_045120</name>
</gene>
<evidence type="ECO:0000313" key="1">
    <source>
        <dbReference type="EMBL" id="EXX75068.1"/>
    </source>
</evidence>
<dbReference type="EMBL" id="JEMT01012601">
    <property type="protein sequence ID" value="EXX75068.1"/>
    <property type="molecule type" value="Genomic_DNA"/>
</dbReference>